<sequence length="64" mass="7504">MEAPMKYVCFLLFLVILGISWFNGVNGAGECGNHLPNMEAFEWLRVHQRHRTRMPRFLTRAALR</sequence>
<evidence type="ECO:0000313" key="2">
    <source>
        <dbReference type="EMBL" id="KAF5733847.1"/>
    </source>
</evidence>
<dbReference type="Proteomes" id="UP000593562">
    <property type="component" value="Unassembled WGS sequence"/>
</dbReference>
<feature type="chain" id="PRO_5029855969" evidence="1">
    <location>
        <begin position="28"/>
        <end position="64"/>
    </location>
</feature>
<dbReference type="EMBL" id="JAAARO010000016">
    <property type="protein sequence ID" value="KAF5733847.1"/>
    <property type="molecule type" value="Genomic_DNA"/>
</dbReference>
<keyword evidence="1" id="KW-0732">Signal</keyword>
<proteinExistence type="predicted"/>
<reference evidence="2 3" key="1">
    <citation type="journal article" date="2020" name="Nat. Commun.">
        <title>Genome of Tripterygium wilfordii and identification of cytochrome P450 involved in triptolide biosynthesis.</title>
        <authorList>
            <person name="Tu L."/>
            <person name="Su P."/>
            <person name="Zhang Z."/>
            <person name="Gao L."/>
            <person name="Wang J."/>
            <person name="Hu T."/>
            <person name="Zhou J."/>
            <person name="Zhang Y."/>
            <person name="Zhao Y."/>
            <person name="Liu Y."/>
            <person name="Song Y."/>
            <person name="Tong Y."/>
            <person name="Lu Y."/>
            <person name="Yang J."/>
            <person name="Xu C."/>
            <person name="Jia M."/>
            <person name="Peters R.J."/>
            <person name="Huang L."/>
            <person name="Gao W."/>
        </authorList>
    </citation>
    <scope>NUCLEOTIDE SEQUENCE [LARGE SCALE GENOMIC DNA]</scope>
    <source>
        <strain evidence="3">cv. XIE 37</strain>
        <tissue evidence="2">Leaf</tissue>
    </source>
</reference>
<evidence type="ECO:0000256" key="1">
    <source>
        <dbReference type="SAM" id="SignalP"/>
    </source>
</evidence>
<name>A0A7J7CIG8_TRIWF</name>
<evidence type="ECO:0000313" key="3">
    <source>
        <dbReference type="Proteomes" id="UP000593562"/>
    </source>
</evidence>
<organism evidence="2 3">
    <name type="scientific">Tripterygium wilfordii</name>
    <name type="common">Thunder God vine</name>
    <dbReference type="NCBI Taxonomy" id="458696"/>
    <lineage>
        <taxon>Eukaryota</taxon>
        <taxon>Viridiplantae</taxon>
        <taxon>Streptophyta</taxon>
        <taxon>Embryophyta</taxon>
        <taxon>Tracheophyta</taxon>
        <taxon>Spermatophyta</taxon>
        <taxon>Magnoliopsida</taxon>
        <taxon>eudicotyledons</taxon>
        <taxon>Gunneridae</taxon>
        <taxon>Pentapetalae</taxon>
        <taxon>rosids</taxon>
        <taxon>fabids</taxon>
        <taxon>Celastrales</taxon>
        <taxon>Celastraceae</taxon>
        <taxon>Tripterygium</taxon>
    </lineage>
</organism>
<protein>
    <submittedName>
        <fullName evidence="2">Uncharacterized protein</fullName>
    </submittedName>
</protein>
<accession>A0A7J7CIG8</accession>
<feature type="signal peptide" evidence="1">
    <location>
        <begin position="1"/>
        <end position="27"/>
    </location>
</feature>
<gene>
    <name evidence="2" type="ORF">HS088_TW16G00288</name>
</gene>
<comment type="caution">
    <text evidence="2">The sequence shown here is derived from an EMBL/GenBank/DDBJ whole genome shotgun (WGS) entry which is preliminary data.</text>
</comment>
<dbReference type="InParanoid" id="A0A7J7CIG8"/>
<dbReference type="AlphaFoldDB" id="A0A7J7CIG8"/>
<keyword evidence="3" id="KW-1185">Reference proteome</keyword>